<evidence type="ECO:0000313" key="2">
    <source>
        <dbReference type="Proteomes" id="UP000283975"/>
    </source>
</evidence>
<dbReference type="AlphaFoldDB" id="A0A414AFX1"/>
<name>A0A414AFX1_9FIRM</name>
<sequence>MYICMTEEQKNSIVKHVNIMLVEYKRLIRRIIEAMKSLIIRIKQCACEMEIFREAFLHLSPREKYRTMRRLNKRGYTEKEINQMMYGVYHCRNNC</sequence>
<organism evidence="1 2">
    <name type="scientific">Enterocloster bolteae</name>
    <dbReference type="NCBI Taxonomy" id="208479"/>
    <lineage>
        <taxon>Bacteria</taxon>
        <taxon>Bacillati</taxon>
        <taxon>Bacillota</taxon>
        <taxon>Clostridia</taxon>
        <taxon>Lachnospirales</taxon>
        <taxon>Lachnospiraceae</taxon>
        <taxon>Enterocloster</taxon>
    </lineage>
</organism>
<protein>
    <submittedName>
        <fullName evidence="1">Uncharacterized protein</fullName>
    </submittedName>
</protein>
<evidence type="ECO:0000313" key="1">
    <source>
        <dbReference type="EMBL" id="RHC46671.1"/>
    </source>
</evidence>
<proteinExistence type="predicted"/>
<dbReference type="Proteomes" id="UP000283975">
    <property type="component" value="Unassembled WGS sequence"/>
</dbReference>
<reference evidence="1 2" key="1">
    <citation type="submission" date="2018-08" db="EMBL/GenBank/DDBJ databases">
        <title>A genome reference for cultivated species of the human gut microbiota.</title>
        <authorList>
            <person name="Zou Y."/>
            <person name="Xue W."/>
            <person name="Luo G."/>
        </authorList>
    </citation>
    <scope>NUCLEOTIDE SEQUENCE [LARGE SCALE GENOMIC DNA]</scope>
    <source>
        <strain evidence="1 2">AM35-14</strain>
    </source>
</reference>
<comment type="caution">
    <text evidence="1">The sequence shown here is derived from an EMBL/GenBank/DDBJ whole genome shotgun (WGS) entry which is preliminary data.</text>
</comment>
<gene>
    <name evidence="1" type="ORF">DW839_30780</name>
</gene>
<dbReference type="EMBL" id="QSHZ01000060">
    <property type="protein sequence ID" value="RHC46671.1"/>
    <property type="molecule type" value="Genomic_DNA"/>
</dbReference>
<accession>A0A414AFX1</accession>